<dbReference type="GO" id="GO:0004089">
    <property type="term" value="F:carbonate dehydratase activity"/>
    <property type="evidence" value="ECO:0007669"/>
    <property type="project" value="InterPro"/>
</dbReference>
<dbReference type="Proteomes" id="UP000176303">
    <property type="component" value="Unassembled WGS sequence"/>
</dbReference>
<dbReference type="GO" id="GO:0008270">
    <property type="term" value="F:zinc ion binding"/>
    <property type="evidence" value="ECO:0007669"/>
    <property type="project" value="InterPro"/>
</dbReference>
<evidence type="ECO:0008006" key="3">
    <source>
        <dbReference type="Google" id="ProtNLM"/>
    </source>
</evidence>
<dbReference type="STRING" id="1802391.A3D72_02080"/>
<dbReference type="InterPro" id="IPR036874">
    <property type="entry name" value="Carbonic_anhydrase_sf"/>
</dbReference>
<comment type="caution">
    <text evidence="1">The sequence shown here is derived from an EMBL/GenBank/DDBJ whole genome shotgun (WGS) entry which is preliminary data.</text>
</comment>
<organism evidence="1 2">
    <name type="scientific">Candidatus Uhrbacteria bacterium RIFCSPHIGHO2_02_FULL_57_19</name>
    <dbReference type="NCBI Taxonomy" id="1802391"/>
    <lineage>
        <taxon>Bacteria</taxon>
        <taxon>Candidatus Uhriibacteriota</taxon>
    </lineage>
</organism>
<dbReference type="AlphaFoldDB" id="A0A1F7U7F8"/>
<protein>
    <recommendedName>
        <fullName evidence="3">Carbonic anhydrase</fullName>
    </recommendedName>
</protein>
<dbReference type="EMBL" id="MGDZ01000023">
    <property type="protein sequence ID" value="OGL73684.1"/>
    <property type="molecule type" value="Genomic_DNA"/>
</dbReference>
<accession>A0A1F7U7F8</accession>
<evidence type="ECO:0000313" key="2">
    <source>
        <dbReference type="Proteomes" id="UP000176303"/>
    </source>
</evidence>
<proteinExistence type="predicted"/>
<sequence length="139" mass="15211">MAHHCSTLVLHCIDFRFGKTIKEYLEGKGLLGDADIVAVAGGAKNIADPKFPSDTEFLLRQIDTSKQLHDIHHVVLMNHTDCGAYGGRAAFPDAAAERARLCADLRKAALVIQTYNPRLEVSLSLAVIDGETVRIEEIE</sequence>
<dbReference type="Gene3D" id="3.40.1050.10">
    <property type="entry name" value="Carbonic anhydrase"/>
    <property type="match status" value="1"/>
</dbReference>
<evidence type="ECO:0000313" key="1">
    <source>
        <dbReference type="EMBL" id="OGL73684.1"/>
    </source>
</evidence>
<dbReference type="InterPro" id="IPR046871">
    <property type="entry name" value="Pro_CA_2"/>
</dbReference>
<reference evidence="1 2" key="1">
    <citation type="journal article" date="2016" name="Nat. Commun.">
        <title>Thousands of microbial genomes shed light on interconnected biogeochemical processes in an aquifer system.</title>
        <authorList>
            <person name="Anantharaman K."/>
            <person name="Brown C.T."/>
            <person name="Hug L.A."/>
            <person name="Sharon I."/>
            <person name="Castelle C.J."/>
            <person name="Probst A.J."/>
            <person name="Thomas B.C."/>
            <person name="Singh A."/>
            <person name="Wilkins M.J."/>
            <person name="Karaoz U."/>
            <person name="Brodie E.L."/>
            <person name="Williams K.H."/>
            <person name="Hubbard S.S."/>
            <person name="Banfield J.F."/>
        </authorList>
    </citation>
    <scope>NUCLEOTIDE SEQUENCE [LARGE SCALE GENOMIC DNA]</scope>
</reference>
<dbReference type="SUPFAM" id="SSF53056">
    <property type="entry name" value="beta-carbonic anhydrase, cab"/>
    <property type="match status" value="1"/>
</dbReference>
<dbReference type="Pfam" id="PF20393">
    <property type="entry name" value="Pro_CA_2"/>
    <property type="match status" value="1"/>
</dbReference>
<name>A0A1F7U7F8_9BACT</name>
<gene>
    <name evidence="1" type="ORF">A3D72_02080</name>
</gene>